<dbReference type="Pfam" id="PF00560">
    <property type="entry name" value="LRR_1"/>
    <property type="match status" value="4"/>
</dbReference>
<dbReference type="PANTHER" id="PTHR27000">
    <property type="entry name" value="LEUCINE-RICH REPEAT RECEPTOR-LIKE PROTEIN KINASE FAMILY PROTEIN-RELATED"/>
    <property type="match status" value="1"/>
</dbReference>
<dbReference type="EMBL" id="AWUE01014774">
    <property type="protein sequence ID" value="OMP01426.1"/>
    <property type="molecule type" value="Genomic_DNA"/>
</dbReference>
<sequence>MHGNLGCHVEERKALLEFKAYVNSNGKNAHHFLPSWVDKQIDCCLWERVTCSNITRHVVHLSLGSLLSSHHENILPLNISIFQPFMELRLLNLSTNGIWIEDGHKRSRGMLKLKQLETLDLSYNNFTNSSLHSLSALTSLKNLNLRMNNLEGHFPVRELSVLENLESLDLEDNMLEGSLTLQDFKHVTKLSKLEYLDLGGNRFTNKDIVMCLGALPSLKFVNLNGNSMGGPLTDHDLQALSKLSKLEYLNLGGNKFKNKDIVRCLGFLPSLKSLNLTGNSMEGFLSDEDLKTLTRLEVLDLSMNNLVGNIPSSVAELTSLKAISLAGNYFNDTLPAGICELNGLEELDLAYNSLEGIIPPCLYNMTTLRFIDLSHNHFDGTLNFSSLANLNKLEMIILTCDGNKLKTDAEYVDQIPLFQLRVLKLSHCNLESIPKFLRHQYRLQAIDLSHNNLSGTFPTWLAENNTGLEFLNLRSNSFSGQFYPSTNSMRNLQWIDVSSNELSGKLQDDIGKIFLNAKLMNLSNNQFEGNLPNSICVNGMLEGLDLSNNNFSGEIPKELFSSCTNLKLLVLSHNKFHGEIFSTNSSSLKNLQLRDNQFTGNLLFLSNIFDQVAAMDVLDVSNNKFEGQIPSSIFNLNWIGILALGNNLFEGEFPCKGRKPLKVDYLDISYNFLRGPLPYCFQSDYLKQLHVEGNRFSGPIPSPLLNFSTLRVLNLKHNHLVGNIPFSINGTHELLSLRILLLGDNSLDGAIPELVCRLKNISIMDLSNNFFSGPLPSCLYNISWGNVDITSISLSQECLGAFTPPPDYEVDRHLLTNPVFLTNFEFPKMEVEVDFITKNRLNFYKGNPLDLMSGLDLSCNNLSGEIPPALGRLTSIHALNLSHNQLVGSIPISFSELAQIESLDLSYNGLIGKIPSELGNLNFLQVFDVAHNNLSGEIPQATQFSTFNQSSFEGNPLLCGMQVKKNCSNSEPPPDPNINVHADESEGKWYEFDSVAFYACFGATYVVIFLASMTVLYINPLWRRRWFLFIDKFIDSCC</sequence>
<comment type="caution">
    <text evidence="15">The sequence shown here is derived from an EMBL/GenBank/DDBJ whole genome shotgun (WGS) entry which is preliminary data.</text>
</comment>
<keyword evidence="8 12" id="KW-1133">Transmembrane helix</keyword>
<proteinExistence type="inferred from homology"/>
<evidence type="ECO:0000256" key="9">
    <source>
        <dbReference type="ARBA" id="ARBA00023136"/>
    </source>
</evidence>
<dbReference type="InterPro" id="IPR003591">
    <property type="entry name" value="Leu-rich_rpt_typical-subtyp"/>
</dbReference>
<keyword evidence="16" id="KW-1185">Reference proteome</keyword>
<keyword evidence="11" id="KW-0325">Glycoprotein</keyword>
<feature type="domain" description="Leucine-rich repeat-containing N-terminal plant-type" evidence="13">
    <location>
        <begin position="10"/>
        <end position="52"/>
    </location>
</feature>
<accession>A0A1R3K2X0</accession>
<organism evidence="15 16">
    <name type="scientific">Corchorus olitorius</name>
    <dbReference type="NCBI Taxonomy" id="93759"/>
    <lineage>
        <taxon>Eukaryota</taxon>
        <taxon>Viridiplantae</taxon>
        <taxon>Streptophyta</taxon>
        <taxon>Embryophyta</taxon>
        <taxon>Tracheophyta</taxon>
        <taxon>Spermatophyta</taxon>
        <taxon>Magnoliopsida</taxon>
        <taxon>eudicotyledons</taxon>
        <taxon>Gunneridae</taxon>
        <taxon>Pentapetalae</taxon>
        <taxon>rosids</taxon>
        <taxon>malvids</taxon>
        <taxon>Malvales</taxon>
        <taxon>Malvaceae</taxon>
        <taxon>Grewioideae</taxon>
        <taxon>Apeibeae</taxon>
        <taxon>Corchorus</taxon>
    </lineage>
</organism>
<keyword evidence="4" id="KW-0433">Leucine-rich repeat</keyword>
<dbReference type="Pfam" id="PF08263">
    <property type="entry name" value="LRRNT_2"/>
    <property type="match status" value="1"/>
</dbReference>
<evidence type="ECO:0000256" key="4">
    <source>
        <dbReference type="ARBA" id="ARBA00022614"/>
    </source>
</evidence>
<dbReference type="Pfam" id="PF23598">
    <property type="entry name" value="LRR_14"/>
    <property type="match status" value="1"/>
</dbReference>
<evidence type="ECO:0000256" key="6">
    <source>
        <dbReference type="ARBA" id="ARBA00022729"/>
    </source>
</evidence>
<dbReference type="FunFam" id="3.80.10.10:FF:000041">
    <property type="entry name" value="LRR receptor-like serine/threonine-protein kinase ERECTA"/>
    <property type="match status" value="1"/>
</dbReference>
<evidence type="ECO:0000256" key="7">
    <source>
        <dbReference type="ARBA" id="ARBA00022737"/>
    </source>
</evidence>
<dbReference type="AlphaFoldDB" id="A0A1R3K2X0"/>
<evidence type="ECO:0000313" key="16">
    <source>
        <dbReference type="Proteomes" id="UP000187203"/>
    </source>
</evidence>
<comment type="subcellular location">
    <subcellularLocation>
        <location evidence="1">Cell membrane</location>
        <topology evidence="1">Single-pass type I membrane protein</topology>
    </subcellularLocation>
</comment>
<dbReference type="STRING" id="93759.A0A1R3K2X0"/>
<reference evidence="16" key="1">
    <citation type="submission" date="2013-09" db="EMBL/GenBank/DDBJ databases">
        <title>Corchorus olitorius genome sequencing.</title>
        <authorList>
            <person name="Alam M."/>
            <person name="Haque M.S."/>
            <person name="Islam M.S."/>
            <person name="Emdad E.M."/>
            <person name="Islam M.M."/>
            <person name="Ahmed B."/>
            <person name="Halim A."/>
            <person name="Hossen Q.M.M."/>
            <person name="Hossain M.Z."/>
            <person name="Ahmed R."/>
            <person name="Khan M.M."/>
            <person name="Islam R."/>
            <person name="Rashid M.M."/>
            <person name="Khan S.A."/>
            <person name="Rahman M.S."/>
            <person name="Alam M."/>
            <person name="Yahiya A.S."/>
            <person name="Khan M.S."/>
            <person name="Azam M.S."/>
            <person name="Haque T."/>
            <person name="Lashkar M.Z.H."/>
            <person name="Akhand A.I."/>
            <person name="Morshed G."/>
            <person name="Roy S."/>
            <person name="Uddin K.S."/>
            <person name="Rabeya T."/>
            <person name="Hossain A.S."/>
            <person name="Chowdhury A."/>
            <person name="Snigdha A.R."/>
            <person name="Mortoza M.S."/>
            <person name="Matin S.A."/>
            <person name="Hoque S.M.E."/>
            <person name="Islam M.K."/>
            <person name="Roy D.K."/>
            <person name="Haider R."/>
            <person name="Moosa M.M."/>
            <person name="Elias S.M."/>
            <person name="Hasan A.M."/>
            <person name="Jahan S."/>
            <person name="Shafiuddin M."/>
            <person name="Mahmood N."/>
            <person name="Shommy N.S."/>
        </authorList>
    </citation>
    <scope>NUCLEOTIDE SEQUENCE [LARGE SCALE GENOMIC DNA]</scope>
    <source>
        <strain evidence="16">cv. O-4</strain>
    </source>
</reference>
<dbReference type="SMART" id="SM00369">
    <property type="entry name" value="LRR_TYP"/>
    <property type="match status" value="12"/>
</dbReference>
<feature type="transmembrane region" description="Helical" evidence="12">
    <location>
        <begin position="995"/>
        <end position="1018"/>
    </location>
</feature>
<gene>
    <name evidence="15" type="ORF">COLO4_11857</name>
</gene>
<dbReference type="PROSITE" id="PS51450">
    <property type="entry name" value="LRR"/>
    <property type="match status" value="2"/>
</dbReference>
<dbReference type="OrthoDB" id="4691307at2759"/>
<keyword evidence="7" id="KW-0677">Repeat</keyword>
<dbReference type="SUPFAM" id="SSF52058">
    <property type="entry name" value="L domain-like"/>
    <property type="match status" value="3"/>
</dbReference>
<dbReference type="SUPFAM" id="SSF52047">
    <property type="entry name" value="RNI-like"/>
    <property type="match status" value="1"/>
</dbReference>
<evidence type="ECO:0000256" key="3">
    <source>
        <dbReference type="ARBA" id="ARBA00022475"/>
    </source>
</evidence>
<keyword evidence="3" id="KW-1003">Cell membrane</keyword>
<evidence type="ECO:0000256" key="1">
    <source>
        <dbReference type="ARBA" id="ARBA00004251"/>
    </source>
</evidence>
<dbReference type="FunFam" id="3.80.10.10:FF:000111">
    <property type="entry name" value="LRR receptor-like serine/threonine-protein kinase ERECTA"/>
    <property type="match status" value="1"/>
</dbReference>
<comment type="similarity">
    <text evidence="2">Belongs to the RLP family.</text>
</comment>
<dbReference type="InterPro" id="IPR032675">
    <property type="entry name" value="LRR_dom_sf"/>
</dbReference>
<evidence type="ECO:0000259" key="13">
    <source>
        <dbReference type="Pfam" id="PF08263"/>
    </source>
</evidence>
<evidence type="ECO:0000256" key="5">
    <source>
        <dbReference type="ARBA" id="ARBA00022692"/>
    </source>
</evidence>
<dbReference type="InterPro" id="IPR013210">
    <property type="entry name" value="LRR_N_plant-typ"/>
</dbReference>
<name>A0A1R3K2X0_9ROSI</name>
<evidence type="ECO:0000256" key="2">
    <source>
        <dbReference type="ARBA" id="ARBA00009592"/>
    </source>
</evidence>
<keyword evidence="9 12" id="KW-0472">Membrane</keyword>
<keyword evidence="6" id="KW-0732">Signal</keyword>
<evidence type="ECO:0000256" key="11">
    <source>
        <dbReference type="ARBA" id="ARBA00023180"/>
    </source>
</evidence>
<keyword evidence="10" id="KW-0675">Receptor</keyword>
<dbReference type="Gene3D" id="3.80.10.10">
    <property type="entry name" value="Ribonuclease Inhibitor"/>
    <property type="match status" value="4"/>
</dbReference>
<dbReference type="FunFam" id="3.80.10.10:FF:000095">
    <property type="entry name" value="LRR receptor-like serine/threonine-protein kinase GSO1"/>
    <property type="match status" value="1"/>
</dbReference>
<evidence type="ECO:0000259" key="14">
    <source>
        <dbReference type="Pfam" id="PF23598"/>
    </source>
</evidence>
<evidence type="ECO:0000313" key="15">
    <source>
        <dbReference type="EMBL" id="OMP01426.1"/>
    </source>
</evidence>
<evidence type="ECO:0000256" key="10">
    <source>
        <dbReference type="ARBA" id="ARBA00023170"/>
    </source>
</evidence>
<keyword evidence="5 12" id="KW-0812">Transmembrane</keyword>
<dbReference type="InterPro" id="IPR001611">
    <property type="entry name" value="Leu-rich_rpt"/>
</dbReference>
<evidence type="ECO:0000256" key="8">
    <source>
        <dbReference type="ARBA" id="ARBA00022989"/>
    </source>
</evidence>
<dbReference type="GO" id="GO:0005886">
    <property type="term" value="C:plasma membrane"/>
    <property type="evidence" value="ECO:0007669"/>
    <property type="project" value="UniProtKB-SubCell"/>
</dbReference>
<dbReference type="PANTHER" id="PTHR27000:SF787">
    <property type="entry name" value="RECEPTOR-LIKE PROTEIN 39"/>
    <property type="match status" value="1"/>
</dbReference>
<dbReference type="Proteomes" id="UP000187203">
    <property type="component" value="Unassembled WGS sequence"/>
</dbReference>
<dbReference type="PRINTS" id="PR00019">
    <property type="entry name" value="LEURICHRPT"/>
</dbReference>
<dbReference type="InterPro" id="IPR055414">
    <property type="entry name" value="LRR_R13L4/SHOC2-like"/>
</dbReference>
<feature type="domain" description="Disease resistance R13L4/SHOC-2-like LRR" evidence="14">
    <location>
        <begin position="236"/>
        <end position="447"/>
    </location>
</feature>
<protein>
    <submittedName>
        <fullName evidence="15">Uncharacterized protein</fullName>
    </submittedName>
</protein>
<evidence type="ECO:0000256" key="12">
    <source>
        <dbReference type="SAM" id="Phobius"/>
    </source>
</evidence>
<dbReference type="Pfam" id="PF13855">
    <property type="entry name" value="LRR_8"/>
    <property type="match status" value="1"/>
</dbReference>